<gene>
    <name evidence="3" type="ORF">NGTWS1702_15600</name>
</gene>
<feature type="domain" description="SWIM-type" evidence="2">
    <location>
        <begin position="138"/>
        <end position="166"/>
    </location>
</feature>
<reference evidence="3 4" key="1">
    <citation type="submission" date="2021-08" db="EMBL/GenBank/DDBJ databases">
        <title>Draft genome sequence of Mycolicibacterium sp. NGTWS1702 strain.</title>
        <authorList>
            <person name="Matsumoto M."/>
            <person name="Tang B.C.C."/>
            <person name="Machida Y."/>
            <person name="Matoyama H."/>
            <person name="Kishihara T."/>
            <person name="Sato S."/>
            <person name="Kondo I."/>
            <person name="Sano M."/>
            <person name="Kato G."/>
        </authorList>
    </citation>
    <scope>NUCLEOTIDE SEQUENCE [LARGE SCALE GENOMIC DNA]</scope>
    <source>
        <strain evidence="3 4">NGTWSNA01</strain>
    </source>
</reference>
<evidence type="ECO:0000256" key="1">
    <source>
        <dbReference type="PROSITE-ProRule" id="PRU00325"/>
    </source>
</evidence>
<dbReference type="PROSITE" id="PS50966">
    <property type="entry name" value="ZF_SWIM"/>
    <property type="match status" value="1"/>
</dbReference>
<organism evidence="3 4">
    <name type="scientific">Mycolicibacterium cyprinidarum</name>
    <dbReference type="NCBI Taxonomy" id="2860311"/>
    <lineage>
        <taxon>Bacteria</taxon>
        <taxon>Bacillati</taxon>
        <taxon>Actinomycetota</taxon>
        <taxon>Actinomycetes</taxon>
        <taxon>Mycobacteriales</taxon>
        <taxon>Mycobacteriaceae</taxon>
        <taxon>Mycolicibacterium</taxon>
    </lineage>
</organism>
<keyword evidence="1" id="KW-0862">Zinc</keyword>
<proteinExistence type="predicted"/>
<dbReference type="Proteomes" id="UP001060504">
    <property type="component" value="Unassembled WGS sequence"/>
</dbReference>
<sequence>MTRWYPPPARPIRVADGLKARSTHGKIAQTWWSKRFIDVLEGFGLGNRLQRGRSYARRGQVISLEVSTGQVHAQVQGSRAKPYRVRIGIAAFGKSEWVQIEQVLADNAWYTAALLAGEMPADIEDVFAAVGLSLFPASTSDLSLDCSCPDSAVPCKHLAAVFYLLAESFDEDPFAIVAWRGREREELLANLQAARSSSVSADQGGRSWLPLTDYLDSFFIAQSEVRTPDPTQASSSTTVLDQLPELGVTVRGRTVTDLLRPVYEALGSANTPDESD</sequence>
<accession>A0ABQ4V8M6</accession>
<keyword evidence="1" id="KW-0479">Metal-binding</keyword>
<dbReference type="EMBL" id="BPRH01001644">
    <property type="protein sequence ID" value="GJF14163.1"/>
    <property type="molecule type" value="Genomic_DNA"/>
</dbReference>
<evidence type="ECO:0000313" key="3">
    <source>
        <dbReference type="EMBL" id="GJF14163.1"/>
    </source>
</evidence>
<name>A0ABQ4V8M6_9MYCO</name>
<evidence type="ECO:0000313" key="4">
    <source>
        <dbReference type="Proteomes" id="UP001060504"/>
    </source>
</evidence>
<protein>
    <recommendedName>
        <fullName evidence="2">SWIM-type domain-containing protein</fullName>
    </recommendedName>
</protein>
<evidence type="ECO:0000259" key="2">
    <source>
        <dbReference type="PROSITE" id="PS50966"/>
    </source>
</evidence>
<comment type="caution">
    <text evidence="3">The sequence shown here is derived from an EMBL/GenBank/DDBJ whole genome shotgun (WGS) entry which is preliminary data.</text>
</comment>
<dbReference type="PANTHER" id="PTHR38133">
    <property type="entry name" value="SLR1429 PROTEIN"/>
    <property type="match status" value="1"/>
</dbReference>
<dbReference type="PANTHER" id="PTHR38133:SF1">
    <property type="entry name" value="SLR1429 PROTEIN"/>
    <property type="match status" value="1"/>
</dbReference>
<keyword evidence="4" id="KW-1185">Reference proteome</keyword>
<dbReference type="InterPro" id="IPR007527">
    <property type="entry name" value="Znf_SWIM"/>
</dbReference>
<dbReference type="Pfam" id="PF04434">
    <property type="entry name" value="SWIM"/>
    <property type="match status" value="1"/>
</dbReference>
<keyword evidence="1" id="KW-0863">Zinc-finger</keyword>